<feature type="region of interest" description="Disordered" evidence="1">
    <location>
        <begin position="994"/>
        <end position="1021"/>
    </location>
</feature>
<feature type="region of interest" description="Disordered" evidence="1">
    <location>
        <begin position="180"/>
        <end position="204"/>
    </location>
</feature>
<protein>
    <submittedName>
        <fullName evidence="3">Uncharacterized protein</fullName>
    </submittedName>
</protein>
<organism evidence="3 4">
    <name type="scientific">Rhizoctonia solani</name>
    <dbReference type="NCBI Taxonomy" id="456999"/>
    <lineage>
        <taxon>Eukaryota</taxon>
        <taxon>Fungi</taxon>
        <taxon>Dikarya</taxon>
        <taxon>Basidiomycota</taxon>
        <taxon>Agaricomycotina</taxon>
        <taxon>Agaricomycetes</taxon>
        <taxon>Cantharellales</taxon>
        <taxon>Ceratobasidiaceae</taxon>
        <taxon>Rhizoctonia</taxon>
    </lineage>
</organism>
<evidence type="ECO:0000256" key="1">
    <source>
        <dbReference type="SAM" id="MobiDB-lite"/>
    </source>
</evidence>
<keyword evidence="2" id="KW-1133">Transmembrane helix</keyword>
<dbReference type="EMBL" id="CAJMXA010003686">
    <property type="protein sequence ID" value="CAE6511115.1"/>
    <property type="molecule type" value="Genomic_DNA"/>
</dbReference>
<dbReference type="AlphaFoldDB" id="A0A8H3D5B8"/>
<dbReference type="InterPro" id="IPR001680">
    <property type="entry name" value="WD40_rpt"/>
</dbReference>
<dbReference type="SMART" id="SM00320">
    <property type="entry name" value="WD40"/>
    <property type="match status" value="4"/>
</dbReference>
<keyword evidence="2" id="KW-0812">Transmembrane</keyword>
<evidence type="ECO:0000313" key="4">
    <source>
        <dbReference type="Proteomes" id="UP000663853"/>
    </source>
</evidence>
<feature type="transmembrane region" description="Helical" evidence="2">
    <location>
        <begin position="428"/>
        <end position="454"/>
    </location>
</feature>
<dbReference type="Proteomes" id="UP000663853">
    <property type="component" value="Unassembled WGS sequence"/>
</dbReference>
<comment type="caution">
    <text evidence="3">The sequence shown here is derived from an EMBL/GenBank/DDBJ whole genome shotgun (WGS) entry which is preliminary data.</text>
</comment>
<evidence type="ECO:0000313" key="3">
    <source>
        <dbReference type="EMBL" id="CAE6511115.1"/>
    </source>
</evidence>
<keyword evidence="2" id="KW-0472">Membrane</keyword>
<gene>
    <name evidence="3" type="ORF">RDB_LOCUS128669</name>
</gene>
<dbReference type="Gene3D" id="2.130.10.10">
    <property type="entry name" value="YVTN repeat-like/Quinoprotein amine dehydrogenase"/>
    <property type="match status" value="2"/>
</dbReference>
<accession>A0A8H3D5B8</accession>
<dbReference type="InterPro" id="IPR011047">
    <property type="entry name" value="Quinoprotein_ADH-like_sf"/>
</dbReference>
<dbReference type="InterPro" id="IPR036322">
    <property type="entry name" value="WD40_repeat_dom_sf"/>
</dbReference>
<evidence type="ECO:0000256" key="2">
    <source>
        <dbReference type="SAM" id="Phobius"/>
    </source>
</evidence>
<feature type="compositionally biased region" description="Polar residues" evidence="1">
    <location>
        <begin position="44"/>
        <end position="66"/>
    </location>
</feature>
<feature type="region of interest" description="Disordered" evidence="1">
    <location>
        <begin position="501"/>
        <end position="532"/>
    </location>
</feature>
<feature type="transmembrane region" description="Helical" evidence="2">
    <location>
        <begin position="466"/>
        <end position="484"/>
    </location>
</feature>
<feature type="region of interest" description="Disordered" evidence="1">
    <location>
        <begin position="1"/>
        <end position="67"/>
    </location>
</feature>
<feature type="transmembrane region" description="Helical" evidence="2">
    <location>
        <begin position="397"/>
        <end position="422"/>
    </location>
</feature>
<dbReference type="InterPro" id="IPR015943">
    <property type="entry name" value="WD40/YVTN_repeat-like_dom_sf"/>
</dbReference>
<feature type="compositionally biased region" description="Low complexity" evidence="1">
    <location>
        <begin position="511"/>
        <end position="523"/>
    </location>
</feature>
<dbReference type="Pfam" id="PF00400">
    <property type="entry name" value="WD40"/>
    <property type="match status" value="1"/>
</dbReference>
<reference evidence="3" key="1">
    <citation type="submission" date="2021-01" db="EMBL/GenBank/DDBJ databases">
        <authorList>
            <person name="Kaushik A."/>
        </authorList>
    </citation>
    <scope>NUCLEOTIDE SEQUENCE</scope>
    <source>
        <strain evidence="3">AG6-10EEA</strain>
    </source>
</reference>
<dbReference type="SUPFAM" id="SSF50998">
    <property type="entry name" value="Quinoprotein alcohol dehydrogenase-like"/>
    <property type="match status" value="1"/>
</dbReference>
<proteinExistence type="predicted"/>
<dbReference type="SUPFAM" id="SSF50978">
    <property type="entry name" value="WD40 repeat-like"/>
    <property type="match status" value="1"/>
</dbReference>
<sequence length="1034" mass="115887">MSANSPDHGNPGYEIGSDSDVGEDNPPVDPETDPNHNRHPYSAKRSNSTPLTQLQDHGAVNSNTDIGQFPVNLGGKQLETEGVKAFEDFDQRADEVDATLRLLGSSMQLFGSSVGVLHAIYQLRKSLLRLHFHFRENAAFLYGGSVKPNEKRYAYEVKPDMKVNGQINEPHALVQKERDIHSARARTSKTPNSSQSVETDTNTKSELRKLMAQKAYRTIGGNMKQVNEALEEFVERINEISGFHDELINRSFVSFAEELNYRAGAFERLKYQPNRAFKEHINKLAAVFSQHLKEIHEALKNFQRHSVPIIQLAQEHRRHGLQGLSAVATFFSGITASTIQYQLDDTSTPLQNAVNGLWIMSLACSIASAVSAQVAYFRHASRFSSPSKHIPKVIGRVLQYTPLAYLCCSVSTFMVGLSVFTFSSDQHIIISILIAAFTGIVTFELVVFGLWIILERIAYEWTRGRRWFLQIYSHIVLEMWTHMVDRVRKLVCSQSTALGTTNQDLGSDMEQGVQPGTQQPVGTESKPARSPSDRMKAVIRKIIQYQRDEKLKNFQSQYLSRRPSSVYATPANKQADTGHLELSVPFLQHNGLIKHLAFNPKNPLLLATCGWDGKAVISRIGHKMTREIVLNHNQDIEGQSSPQLQDGRQLFGRLLNDICVREVAWSLDGKKLATRTRKTVWIWDVGSTKDGAPWRTIQPPDDFPHTVEGIAWSSHVTRTPKGKNNETEEVRVPCILVMSYIPKEGQTAVESTALARYYLSTEGTDIEDGEWTHLEKRVLNTRVISIAVVDEFRLVAVGVDTEERPKVEVEKYLLLFNYITGETTRQALRYHSAKTYAAPLMGEVGSISVSTSQKHIANVLVTYKHRGAYPQLWRINLVPNPLLKNQSATQRDFSCIQSYFSKATSDFSGRGCFGGPDDTYVCCSTQEGEIFIWDRESGLLLYTIDPANDEHIKFFACNNQADPDFKCASGTVDGILSVWTITDHLKDTVHLPGRQSTLDAHGSAPRDSDYQPSPRVLSSEPTRLVGHGIEATIE</sequence>
<name>A0A8H3D5B8_9AGAM</name>
<feature type="compositionally biased region" description="Polar residues" evidence="1">
    <location>
        <begin position="188"/>
        <end position="200"/>
    </location>
</feature>
<feature type="transmembrane region" description="Helical" evidence="2">
    <location>
        <begin position="357"/>
        <end position="377"/>
    </location>
</feature>